<feature type="transmembrane region" description="Helical" evidence="11">
    <location>
        <begin position="30"/>
        <end position="49"/>
    </location>
</feature>
<evidence type="ECO:0000256" key="3">
    <source>
        <dbReference type="ARBA" id="ARBA00022448"/>
    </source>
</evidence>
<dbReference type="KEGG" id="bpx:BUPH_03888"/>
<evidence type="ECO:0000256" key="8">
    <source>
        <dbReference type="ARBA" id="ARBA00022989"/>
    </source>
</evidence>
<evidence type="ECO:0000256" key="1">
    <source>
        <dbReference type="ARBA" id="ARBA00004377"/>
    </source>
</evidence>
<keyword evidence="10" id="KW-0175">Coiled coil</keyword>
<name>K0DUC7_9BURK</name>
<gene>
    <name evidence="12" type="ORF">BUPH_03888</name>
</gene>
<evidence type="ECO:0000256" key="5">
    <source>
        <dbReference type="ARBA" id="ARBA00022519"/>
    </source>
</evidence>
<dbReference type="GO" id="GO:0015627">
    <property type="term" value="C:type II protein secretion system complex"/>
    <property type="evidence" value="ECO:0007669"/>
    <property type="project" value="InterPro"/>
</dbReference>
<dbReference type="InterPro" id="IPR007690">
    <property type="entry name" value="T2SS_GspM"/>
</dbReference>
<feature type="coiled-coil region" evidence="10">
    <location>
        <begin position="55"/>
        <end position="82"/>
    </location>
</feature>
<dbReference type="PATRIC" id="fig|1229205.11.peg.3976"/>
<evidence type="ECO:0000313" key="12">
    <source>
        <dbReference type="EMBL" id="AFT87618.1"/>
    </source>
</evidence>
<sequence length="174" mass="18896">MDHQERTMKAQLAQTWAGFWEQRTDREKMLLTWGGALLAVVIAWSVLWAPAQEGRARLRESLPTLQRQLAQMTAQANEARQLAAAAQGVAPTGGALKDALSASLADHGLAATQVQVIGNAVQVQMKNASFPAWTAWVDDVRRQFKVQVAEAHVTALKEDGQVDLTASLQPSTAK</sequence>
<accession>K0DUC7</accession>
<organism evidence="12 13">
    <name type="scientific">Paraburkholderia phenoliruptrix BR3459a</name>
    <dbReference type="NCBI Taxonomy" id="1229205"/>
    <lineage>
        <taxon>Bacteria</taxon>
        <taxon>Pseudomonadati</taxon>
        <taxon>Pseudomonadota</taxon>
        <taxon>Betaproteobacteria</taxon>
        <taxon>Burkholderiales</taxon>
        <taxon>Burkholderiaceae</taxon>
        <taxon>Paraburkholderia</taxon>
    </lineage>
</organism>
<evidence type="ECO:0000256" key="6">
    <source>
        <dbReference type="ARBA" id="ARBA00022692"/>
    </source>
</evidence>
<dbReference type="SUPFAM" id="SSF103054">
    <property type="entry name" value="General secretion pathway protein M, EpsM"/>
    <property type="match status" value="1"/>
</dbReference>
<comment type="similarity">
    <text evidence="2">Belongs to the GSP M family.</text>
</comment>
<evidence type="ECO:0000256" key="7">
    <source>
        <dbReference type="ARBA" id="ARBA00022927"/>
    </source>
</evidence>
<dbReference type="Gene3D" id="3.30.1360.100">
    <property type="entry name" value="General secretion pathway protein M, EpsM"/>
    <property type="match status" value="1"/>
</dbReference>
<evidence type="ECO:0000256" key="9">
    <source>
        <dbReference type="ARBA" id="ARBA00023136"/>
    </source>
</evidence>
<dbReference type="Pfam" id="PF04612">
    <property type="entry name" value="T2SSM"/>
    <property type="match status" value="1"/>
</dbReference>
<dbReference type="AlphaFoldDB" id="K0DUC7"/>
<proteinExistence type="inferred from homology"/>
<dbReference type="EMBL" id="CP003863">
    <property type="protein sequence ID" value="AFT87618.1"/>
    <property type="molecule type" value="Genomic_DNA"/>
</dbReference>
<keyword evidence="7" id="KW-0653">Protein transport</keyword>
<evidence type="ECO:0000256" key="11">
    <source>
        <dbReference type="SAM" id="Phobius"/>
    </source>
</evidence>
<evidence type="ECO:0000256" key="4">
    <source>
        <dbReference type="ARBA" id="ARBA00022475"/>
    </source>
</evidence>
<dbReference type="GO" id="GO:0005886">
    <property type="term" value="C:plasma membrane"/>
    <property type="evidence" value="ECO:0007669"/>
    <property type="project" value="UniProtKB-SubCell"/>
</dbReference>
<keyword evidence="9 11" id="KW-0472">Membrane</keyword>
<keyword evidence="4" id="KW-1003">Cell membrane</keyword>
<keyword evidence="5" id="KW-0997">Cell inner membrane</keyword>
<evidence type="ECO:0000313" key="13">
    <source>
        <dbReference type="Proteomes" id="UP000010105"/>
    </source>
</evidence>
<reference evidence="12 13" key="1">
    <citation type="journal article" date="2012" name="J. Bacteriol.">
        <title>Complete Genome Sequence of Burkholderia phenoliruptrix BR3459a (CLA1), a Heat-Tolerant, Nitrogen-Fixing Symbiont of Mimosa flocculosa.</title>
        <authorList>
            <person name="de Oliveira Cunha C."/>
            <person name="Goda Zuleta L.F."/>
            <person name="Paula de Almeida L.G."/>
            <person name="Prioli Ciapina L."/>
            <person name="Lustrino Borges W."/>
            <person name="Pitard R.M."/>
            <person name="Baldani J.I."/>
            <person name="Straliotto R."/>
            <person name="de Faria S.M."/>
            <person name="Hungria M."/>
            <person name="Sousa Cavada B."/>
            <person name="Mercante F.M."/>
            <person name="Ribeiro de Vasconcelos A.T."/>
        </authorList>
    </citation>
    <scope>NUCLEOTIDE SEQUENCE [LARGE SCALE GENOMIC DNA]</scope>
    <source>
        <strain evidence="12 13">BR3459a</strain>
    </source>
</reference>
<evidence type="ECO:0000256" key="2">
    <source>
        <dbReference type="ARBA" id="ARBA00010637"/>
    </source>
</evidence>
<protein>
    <submittedName>
        <fullName evidence="12">General secretion pathway protein M</fullName>
    </submittedName>
</protein>
<evidence type="ECO:0000256" key="10">
    <source>
        <dbReference type="SAM" id="Coils"/>
    </source>
</evidence>
<dbReference type="STRING" id="1229205.BUPH_03888"/>
<dbReference type="GO" id="GO:0015628">
    <property type="term" value="P:protein secretion by the type II secretion system"/>
    <property type="evidence" value="ECO:0007669"/>
    <property type="project" value="InterPro"/>
</dbReference>
<dbReference type="HOGENOM" id="CLU_118900_1_0_4"/>
<comment type="subcellular location">
    <subcellularLocation>
        <location evidence="1">Cell inner membrane</location>
        <topology evidence="1">Single-pass membrane protein</topology>
    </subcellularLocation>
</comment>
<dbReference type="InterPro" id="IPR023229">
    <property type="entry name" value="T2SS_M_periplasmic_sf"/>
</dbReference>
<keyword evidence="3" id="KW-0813">Transport</keyword>
<dbReference type="Proteomes" id="UP000010105">
    <property type="component" value="Chromosome 1"/>
</dbReference>
<dbReference type="eggNOG" id="COG3149">
    <property type="taxonomic scope" value="Bacteria"/>
</dbReference>
<keyword evidence="6 11" id="KW-0812">Transmembrane</keyword>
<keyword evidence="8 11" id="KW-1133">Transmembrane helix</keyword>